<dbReference type="PANTHER" id="PTHR37469">
    <property type="entry name" value="CELLOBIONIC ACID PHOSPHORYLASE-RELATED"/>
    <property type="match status" value="1"/>
</dbReference>
<evidence type="ECO:0000313" key="6">
    <source>
        <dbReference type="Proteomes" id="UP000233534"/>
    </source>
</evidence>
<dbReference type="Proteomes" id="UP000233534">
    <property type="component" value="Chromosome"/>
</dbReference>
<dbReference type="EC" id="2.4.1.280" evidence="5"/>
<dbReference type="Gene3D" id="1.50.10.10">
    <property type="match status" value="1"/>
</dbReference>
<dbReference type="AlphaFoldDB" id="A0A2K9EC52"/>
<dbReference type="KEGG" id="hsc:HVS_09040"/>
<dbReference type="GO" id="GO:0016757">
    <property type="term" value="F:glycosyltransferase activity"/>
    <property type="evidence" value="ECO:0007669"/>
    <property type="project" value="UniProtKB-KW"/>
</dbReference>
<feature type="domain" description="Glycosyl hydrolase 94 catalytic" evidence="4">
    <location>
        <begin position="457"/>
        <end position="904"/>
    </location>
</feature>
<dbReference type="InterPro" id="IPR008928">
    <property type="entry name" value="6-hairpin_glycosidase_sf"/>
</dbReference>
<dbReference type="InterPro" id="IPR012341">
    <property type="entry name" value="6hp_glycosidase-like_sf"/>
</dbReference>
<gene>
    <name evidence="5" type="primary">chbP2</name>
    <name evidence="5" type="ORF">HVS_09040</name>
</gene>
<reference evidence="5 6" key="1">
    <citation type="submission" date="2017-12" db="EMBL/GenBank/DDBJ databases">
        <title>Complete genome sequence of Herbivorax saccincola GGR1, a novel Cellulosome-producing hydrolytic bacterium in a thermophilic biogas plant, established by Illumina and Nanopore MinION sequencing.</title>
        <authorList>
            <person name="Pechtl A."/>
            <person name="Ruckert C."/>
            <person name="Koeck D.E."/>
            <person name="Maus I."/>
            <person name="Winkler A."/>
            <person name="Kalinowski J."/>
            <person name="Puhler A."/>
            <person name="Schwarz W.W."/>
            <person name="Zverlov V.V."/>
            <person name="Schluter A."/>
            <person name="Liebl W."/>
        </authorList>
    </citation>
    <scope>NUCLEOTIDE SEQUENCE [LARGE SCALE GENOMIC DNA]</scope>
    <source>
        <strain evidence="6">SR1</strain>
    </source>
</reference>
<dbReference type="InterPro" id="IPR010383">
    <property type="entry name" value="Glyco_hydrolase_94_b-supersand"/>
</dbReference>
<dbReference type="SUPFAM" id="SSF48208">
    <property type="entry name" value="Six-hairpin glycosidases"/>
    <property type="match status" value="1"/>
</dbReference>
<name>A0A2K9EC52_9FIRM</name>
<keyword evidence="6" id="KW-1185">Reference proteome</keyword>
<dbReference type="InterPro" id="IPR052047">
    <property type="entry name" value="GH94_Enzymes"/>
</dbReference>
<dbReference type="InterPro" id="IPR037018">
    <property type="entry name" value="GH65_N"/>
</dbReference>
<sequence>MLQKIVARDFKLSPESILRERFGYMLDDNTIVDAIFVNTDYKSAIGVANLPFKVPAVLQILKDKEISEFILKECGNSYSILIFLEKDDVKIYKEGSKKEVSAPSQIKKGLKKLLENVDRWAGTLNDRGEHTIDLRTPSPGPHFYVNLLMGNRIGYDYALQTTPKSVVDRFGRGSFRSHADTQVLATRWDMRAEENGFPANRQFYIVEDFKKIFYSADVNDENIESAFCTHSQNHSIIEYRTKCGLEIKRTIFILPQYEGLPLATEVQRIEIKNTSGKKRNLKIVYTGMFGTGTPHAIFEDVVYTNVIMQASVLMQDGGGIAAISPDYYPEQCREDLRFSTLMIRNGNNVEFPKEFCSNYNEFVGNGTLENPENLTKLSNNLYRKGPGFFALAGDLTIEPGDVGVVDNFTGLVSSKANPDFDYDNTLIEEVSNLINKFMDKDEVLKALDKNIEFYDKYRNFVQLNSENQELNTYFNRNLPFQILYQTFVSRSFCQTQKGYREIGFREIQDVFATMYYFVSMGEADFVKQLLKEWCSKVFEFGFAYHNFYWEGKEPGKWSDDALWFIQAAYRYINLTGDIGFLDEEVIVAGNSPISTRPVYETIKAIIRYSAEISIGKHKMPLLDSADWNDCLKLDSDYIDGIEKEKRYKEQLKRTGGKMGDPFESNYTESVMNAFLLKVAIDEMIELSEEKGDLEYNKKLKELSKNLYDNIQEHAWKEVFFARALFNRYENGEFTYLGSKGDNLSADPNIDGSYFINSFSWSVLADCANEDQIRSMLDVIDSTLKTPYGIKLVTPTDLGKVADDTATGHYFPGDRENGAVFKHATMMATAAMFKAAKKVKDKELAARLANVGYWMVDLVLPFRTMKDPFVICGNPRICTQYNNSETGENIGPLLSGTATWLNLTMISAIGVEYNINGIIIDPILKEEQESLNYIVNTGRALYNVSISKPKGFYRLADCNATITVDGNKIEGNFIPLFTDGNEHTVEVVFE</sequence>
<protein>
    <submittedName>
        <fullName evidence="5">N,N'-diacetylchitobiose phosphorylase</fullName>
        <ecNumber evidence="5">2.4.1.280</ecNumber>
    </submittedName>
</protein>
<evidence type="ECO:0000259" key="3">
    <source>
        <dbReference type="Pfam" id="PF06165"/>
    </source>
</evidence>
<dbReference type="Gene3D" id="2.60.420.10">
    <property type="entry name" value="Maltose phosphorylase, domain 3"/>
    <property type="match status" value="1"/>
</dbReference>
<keyword evidence="2 5" id="KW-0808">Transferase</keyword>
<dbReference type="RefSeq" id="WP_101301394.1">
    <property type="nucleotide sequence ID" value="NZ_CP025197.1"/>
</dbReference>
<accession>A0A2K9EC52</accession>
<dbReference type="GO" id="GO:0005975">
    <property type="term" value="P:carbohydrate metabolic process"/>
    <property type="evidence" value="ECO:0007669"/>
    <property type="project" value="InterPro"/>
</dbReference>
<dbReference type="Pfam" id="PF06165">
    <property type="entry name" value="GH94_b-supersand"/>
    <property type="match status" value="1"/>
</dbReference>
<feature type="domain" description="Glycosyl hydrolase 94 supersandwich" evidence="3">
    <location>
        <begin position="201"/>
        <end position="417"/>
    </location>
</feature>
<dbReference type="InterPro" id="IPR033432">
    <property type="entry name" value="GH94_catalytic"/>
</dbReference>
<dbReference type="PANTHER" id="PTHR37469:SF2">
    <property type="entry name" value="CELLOBIONIC ACID PHOSPHORYLASE"/>
    <property type="match status" value="1"/>
</dbReference>
<dbReference type="Pfam" id="PF17167">
    <property type="entry name" value="Glyco_hydro_94"/>
    <property type="match status" value="1"/>
</dbReference>
<dbReference type="EMBL" id="CP025197">
    <property type="protein sequence ID" value="AUG57714.1"/>
    <property type="molecule type" value="Genomic_DNA"/>
</dbReference>
<evidence type="ECO:0000256" key="2">
    <source>
        <dbReference type="ARBA" id="ARBA00022679"/>
    </source>
</evidence>
<keyword evidence="1 5" id="KW-0328">Glycosyltransferase</keyword>
<evidence type="ECO:0000256" key="1">
    <source>
        <dbReference type="ARBA" id="ARBA00022676"/>
    </source>
</evidence>
<proteinExistence type="predicted"/>
<dbReference type="Gene3D" id="2.70.98.40">
    <property type="entry name" value="Glycoside hydrolase, family 65, N-terminal domain"/>
    <property type="match status" value="1"/>
</dbReference>
<organism evidence="5 6">
    <name type="scientific">Acetivibrio saccincola</name>
    <dbReference type="NCBI Taxonomy" id="1677857"/>
    <lineage>
        <taxon>Bacteria</taxon>
        <taxon>Bacillati</taxon>
        <taxon>Bacillota</taxon>
        <taxon>Clostridia</taxon>
        <taxon>Eubacteriales</taxon>
        <taxon>Oscillospiraceae</taxon>
        <taxon>Acetivibrio</taxon>
    </lineage>
</organism>
<evidence type="ECO:0000313" key="5">
    <source>
        <dbReference type="EMBL" id="AUG57714.1"/>
    </source>
</evidence>
<evidence type="ECO:0000259" key="4">
    <source>
        <dbReference type="Pfam" id="PF17167"/>
    </source>
</evidence>